<evidence type="ECO:0000313" key="2">
    <source>
        <dbReference type="EMBL" id="HIV99299.1"/>
    </source>
</evidence>
<evidence type="ECO:0000313" key="3">
    <source>
        <dbReference type="Proteomes" id="UP000823936"/>
    </source>
</evidence>
<dbReference type="InterPro" id="IPR003791">
    <property type="entry name" value="UPF0178"/>
</dbReference>
<gene>
    <name evidence="2" type="ORF">IAB12_05950</name>
</gene>
<dbReference type="AlphaFoldDB" id="A0A9D1TN44"/>
<organism evidence="2 3">
    <name type="scientific">Candidatus Ornithospirochaeta avicola</name>
    <dbReference type="NCBI Taxonomy" id="2840896"/>
    <lineage>
        <taxon>Bacteria</taxon>
        <taxon>Pseudomonadati</taxon>
        <taxon>Spirochaetota</taxon>
        <taxon>Spirochaetia</taxon>
        <taxon>Spirochaetales</taxon>
        <taxon>Spirochaetaceae</taxon>
        <taxon>Spirochaetaceae incertae sedis</taxon>
        <taxon>Candidatus Ornithospirochaeta</taxon>
    </lineage>
</organism>
<comment type="similarity">
    <text evidence="1">Belongs to the UPF0178 family.</text>
</comment>
<reference evidence="2" key="2">
    <citation type="submission" date="2021-04" db="EMBL/GenBank/DDBJ databases">
        <authorList>
            <person name="Gilroy R."/>
        </authorList>
    </citation>
    <scope>NUCLEOTIDE SEQUENCE</scope>
    <source>
        <strain evidence="2">Gambia11-129</strain>
    </source>
</reference>
<evidence type="ECO:0000256" key="1">
    <source>
        <dbReference type="ARBA" id="ARBA00008522"/>
    </source>
</evidence>
<protein>
    <submittedName>
        <fullName evidence="2">DUF188 domain-containing protein</fullName>
    </submittedName>
</protein>
<dbReference type="PANTHER" id="PTHR35146">
    <property type="entry name" value="UPF0178 PROTEIN YAII"/>
    <property type="match status" value="1"/>
</dbReference>
<dbReference type="PANTHER" id="PTHR35146:SF1">
    <property type="entry name" value="UPF0178 PROTEIN YAII"/>
    <property type="match status" value="1"/>
</dbReference>
<sequence length="177" mass="19972">MAKILVDADSLPLRQREILIRRIIKDNICAVFAADRRIKDIDIAIEKHTHALRTEARKNICDESQIRKIRSTMRFIHVAVGEGSADDVLVSLAESEDIAITHDIPLASRLIEKGVLVLDDRGGVYDKSNIKERLSLRNAMMEMREWGIQAEKAKGFDSKTVENFANALDKALLCFSK</sequence>
<dbReference type="Proteomes" id="UP000823936">
    <property type="component" value="Unassembled WGS sequence"/>
</dbReference>
<accession>A0A9D1TN44</accession>
<proteinExistence type="inferred from homology"/>
<dbReference type="Pfam" id="PF02639">
    <property type="entry name" value="DUF188"/>
    <property type="match status" value="1"/>
</dbReference>
<reference evidence="2" key="1">
    <citation type="journal article" date="2021" name="PeerJ">
        <title>Extensive microbial diversity within the chicken gut microbiome revealed by metagenomics and culture.</title>
        <authorList>
            <person name="Gilroy R."/>
            <person name="Ravi A."/>
            <person name="Getino M."/>
            <person name="Pursley I."/>
            <person name="Horton D.L."/>
            <person name="Alikhan N.F."/>
            <person name="Baker D."/>
            <person name="Gharbi K."/>
            <person name="Hall N."/>
            <person name="Watson M."/>
            <person name="Adriaenssens E.M."/>
            <person name="Foster-Nyarko E."/>
            <person name="Jarju S."/>
            <person name="Secka A."/>
            <person name="Antonio M."/>
            <person name="Oren A."/>
            <person name="Chaudhuri R.R."/>
            <person name="La Ragione R."/>
            <person name="Hildebrand F."/>
            <person name="Pallen M.J."/>
        </authorList>
    </citation>
    <scope>NUCLEOTIDE SEQUENCE</scope>
    <source>
        <strain evidence="2">Gambia11-129</strain>
    </source>
</reference>
<name>A0A9D1TN44_9SPIO</name>
<comment type="caution">
    <text evidence="2">The sequence shown here is derived from an EMBL/GenBank/DDBJ whole genome shotgun (WGS) entry which is preliminary data.</text>
</comment>
<dbReference type="EMBL" id="DXHU01000023">
    <property type="protein sequence ID" value="HIV99299.1"/>
    <property type="molecule type" value="Genomic_DNA"/>
</dbReference>